<evidence type="ECO:0000313" key="3">
    <source>
        <dbReference type="Proteomes" id="UP001341840"/>
    </source>
</evidence>
<dbReference type="EMBL" id="JASCZI010121375">
    <property type="protein sequence ID" value="MED6161469.1"/>
    <property type="molecule type" value="Genomic_DNA"/>
</dbReference>
<proteinExistence type="predicted"/>
<feature type="region of interest" description="Disordered" evidence="1">
    <location>
        <begin position="105"/>
        <end position="136"/>
    </location>
</feature>
<keyword evidence="3" id="KW-1185">Reference proteome</keyword>
<evidence type="ECO:0000256" key="1">
    <source>
        <dbReference type="SAM" id="MobiDB-lite"/>
    </source>
</evidence>
<accession>A0ABU6UK89</accession>
<name>A0ABU6UK89_9FABA</name>
<sequence length="136" mass="14883">MVVPWVGYSRRNLPTITKAYVIDGKIEEAATKSDEVLEKLVLTVAQAVEDRIDDEIVILNILNPDDLVGQREHSLQQLKMAEKRKNRLQGGRRTLTIIGIATNQSPLTSPLAGSTENTGAEHGIREQGKPPFKGGG</sequence>
<protein>
    <submittedName>
        <fullName evidence="2">Uncharacterized protein</fullName>
    </submittedName>
</protein>
<dbReference type="Proteomes" id="UP001341840">
    <property type="component" value="Unassembled WGS sequence"/>
</dbReference>
<gene>
    <name evidence="2" type="ORF">PIB30_060981</name>
</gene>
<evidence type="ECO:0000313" key="2">
    <source>
        <dbReference type="EMBL" id="MED6161469.1"/>
    </source>
</evidence>
<organism evidence="2 3">
    <name type="scientific">Stylosanthes scabra</name>
    <dbReference type="NCBI Taxonomy" id="79078"/>
    <lineage>
        <taxon>Eukaryota</taxon>
        <taxon>Viridiplantae</taxon>
        <taxon>Streptophyta</taxon>
        <taxon>Embryophyta</taxon>
        <taxon>Tracheophyta</taxon>
        <taxon>Spermatophyta</taxon>
        <taxon>Magnoliopsida</taxon>
        <taxon>eudicotyledons</taxon>
        <taxon>Gunneridae</taxon>
        <taxon>Pentapetalae</taxon>
        <taxon>rosids</taxon>
        <taxon>fabids</taxon>
        <taxon>Fabales</taxon>
        <taxon>Fabaceae</taxon>
        <taxon>Papilionoideae</taxon>
        <taxon>50 kb inversion clade</taxon>
        <taxon>dalbergioids sensu lato</taxon>
        <taxon>Dalbergieae</taxon>
        <taxon>Pterocarpus clade</taxon>
        <taxon>Stylosanthes</taxon>
    </lineage>
</organism>
<comment type="caution">
    <text evidence="2">The sequence shown here is derived from an EMBL/GenBank/DDBJ whole genome shotgun (WGS) entry which is preliminary data.</text>
</comment>
<reference evidence="2 3" key="1">
    <citation type="journal article" date="2023" name="Plants (Basel)">
        <title>Bridging the Gap: Combining Genomics and Transcriptomics Approaches to Understand Stylosanthes scabra, an Orphan Legume from the Brazilian Caatinga.</title>
        <authorList>
            <person name="Ferreira-Neto J.R.C."/>
            <person name="da Silva M.D."/>
            <person name="Binneck E."/>
            <person name="de Melo N.F."/>
            <person name="da Silva R.H."/>
            <person name="de Melo A.L.T.M."/>
            <person name="Pandolfi V."/>
            <person name="Bustamante F.O."/>
            <person name="Brasileiro-Vidal A.C."/>
            <person name="Benko-Iseppon A.M."/>
        </authorList>
    </citation>
    <scope>NUCLEOTIDE SEQUENCE [LARGE SCALE GENOMIC DNA]</scope>
    <source>
        <tissue evidence="2">Leaves</tissue>
    </source>
</reference>
<feature type="compositionally biased region" description="Polar residues" evidence="1">
    <location>
        <begin position="105"/>
        <end position="118"/>
    </location>
</feature>